<dbReference type="Proteomes" id="UP000702425">
    <property type="component" value="Unassembled WGS sequence"/>
</dbReference>
<dbReference type="Gene3D" id="3.30.565.10">
    <property type="entry name" value="Histidine kinase-like ATPase, C-terminal domain"/>
    <property type="match status" value="1"/>
</dbReference>
<proteinExistence type="predicted"/>
<dbReference type="SMART" id="SM00387">
    <property type="entry name" value="HATPase_c"/>
    <property type="match status" value="1"/>
</dbReference>
<dbReference type="PROSITE" id="PS50109">
    <property type="entry name" value="HIS_KIN"/>
    <property type="match status" value="1"/>
</dbReference>
<keyword evidence="4" id="KW-0597">Phosphoprotein</keyword>
<evidence type="ECO:0000313" key="14">
    <source>
        <dbReference type="Proteomes" id="UP000702425"/>
    </source>
</evidence>
<dbReference type="SUPFAM" id="SSF47384">
    <property type="entry name" value="Homodimeric domain of signal transducing histidine kinase"/>
    <property type="match status" value="1"/>
</dbReference>
<dbReference type="CDD" id="cd06225">
    <property type="entry name" value="HAMP"/>
    <property type="match status" value="1"/>
</dbReference>
<dbReference type="SUPFAM" id="SSF158472">
    <property type="entry name" value="HAMP domain-like"/>
    <property type="match status" value="1"/>
</dbReference>
<dbReference type="PANTHER" id="PTHR43065:SF50">
    <property type="entry name" value="HISTIDINE KINASE"/>
    <property type="match status" value="1"/>
</dbReference>
<comment type="subcellular location">
    <subcellularLocation>
        <location evidence="2">Membrane</location>
    </subcellularLocation>
</comment>
<protein>
    <recommendedName>
        <fullName evidence="3">histidine kinase</fullName>
        <ecNumber evidence="3">2.7.13.3</ecNumber>
    </recommendedName>
</protein>
<dbReference type="EC" id="2.7.13.3" evidence="3"/>
<evidence type="ECO:0000259" key="12">
    <source>
        <dbReference type="PROSITE" id="PS50885"/>
    </source>
</evidence>
<name>A0ABX2CU64_9CYAN</name>
<evidence type="ECO:0000256" key="2">
    <source>
        <dbReference type="ARBA" id="ARBA00004370"/>
    </source>
</evidence>
<evidence type="ECO:0000313" key="13">
    <source>
        <dbReference type="EMBL" id="NQE33937.1"/>
    </source>
</evidence>
<keyword evidence="10" id="KW-0472">Membrane</keyword>
<evidence type="ECO:0000256" key="3">
    <source>
        <dbReference type="ARBA" id="ARBA00012438"/>
    </source>
</evidence>
<evidence type="ECO:0000256" key="4">
    <source>
        <dbReference type="ARBA" id="ARBA00022553"/>
    </source>
</evidence>
<dbReference type="PRINTS" id="PR00344">
    <property type="entry name" value="BCTRLSENSOR"/>
</dbReference>
<sequence>MQLKHLNQPSQTLATSCEHNIKESQPAKLNYFAQIARSFSNLSISDKIWRGYALALCVAIGGTTVGMLAGNHYYRRTNNQVHIDLESRLLNKLQVALLRTQNSQERLIYWIEQPEIFDRKYQQLQNNTRSLKLSISEIESHKDMEEVEGLQNFKTNYASLLSNYLHQLEIVNQKISNLPNNPAQKSVKRKLLSNLDRDKIGLELDRAVNDIAEIIDRVQEQEDAAGEALLRAQALRVQIIFGSMALSIVVAALLAGFTSRAIAKPLAAVTNIAQRVTQESNFQLQVPVTSTDEVGVLAASLNQLIQKVNHLLEELKAGQESHILQNEKMASLGRMLAGVAHEVNNPINFIYANIDPAKHYVEDILDLLNTYETEISKPPAAVIAKGEEIDIDFLKEDLMKIFDSMQVGAERAKAIILSLKDFSRLDDAAPHPVDLHACIDSSLLILNSRIKQGVEVVRNYGNIPNVEGYMGLLYQVFVNILNNALDAVEEKAKSEKTSFEEAKKQSASESIKQEAPSFLPRIVIATEYLDDDSVVVRISDNGTGIAAASQEKMFQTFFTTKPRGVGTGLGLAIGREIIVKKHGGTINFWSEVGTGTEFTIALPIKQDDLMPNTLLEPPISREDNSLRNENLPSKSEERGTVKK</sequence>
<keyword evidence="10" id="KW-1133">Transmembrane helix</keyword>
<dbReference type="PROSITE" id="PS51257">
    <property type="entry name" value="PROKAR_LIPOPROTEIN"/>
    <property type="match status" value="1"/>
</dbReference>
<dbReference type="InterPro" id="IPR003594">
    <property type="entry name" value="HATPase_dom"/>
</dbReference>
<evidence type="ECO:0000256" key="8">
    <source>
        <dbReference type="SAM" id="Coils"/>
    </source>
</evidence>
<dbReference type="Pfam" id="PF02518">
    <property type="entry name" value="HATPase_c"/>
    <property type="match status" value="1"/>
</dbReference>
<dbReference type="InterPro" id="IPR036890">
    <property type="entry name" value="HATPase_C_sf"/>
</dbReference>
<keyword evidence="8" id="KW-0175">Coiled coil</keyword>
<evidence type="ECO:0000256" key="10">
    <source>
        <dbReference type="SAM" id="Phobius"/>
    </source>
</evidence>
<dbReference type="CDD" id="cd00082">
    <property type="entry name" value="HisKA"/>
    <property type="match status" value="1"/>
</dbReference>
<dbReference type="SUPFAM" id="SSF55874">
    <property type="entry name" value="ATPase domain of HSP90 chaperone/DNA topoisomerase II/histidine kinase"/>
    <property type="match status" value="1"/>
</dbReference>
<dbReference type="SMART" id="SM00304">
    <property type="entry name" value="HAMP"/>
    <property type="match status" value="1"/>
</dbReference>
<feature type="domain" description="Histidine kinase" evidence="11">
    <location>
        <begin position="338"/>
        <end position="606"/>
    </location>
</feature>
<keyword evidence="10" id="KW-0812">Transmembrane</keyword>
<dbReference type="RefSeq" id="WP_172186596.1">
    <property type="nucleotide sequence ID" value="NZ_CAWPPK010000135.1"/>
</dbReference>
<organism evidence="13 14">
    <name type="scientific">Microcoleus asticus IPMA8</name>
    <dbReference type="NCBI Taxonomy" id="2563858"/>
    <lineage>
        <taxon>Bacteria</taxon>
        <taxon>Bacillati</taxon>
        <taxon>Cyanobacteriota</taxon>
        <taxon>Cyanophyceae</taxon>
        <taxon>Oscillatoriophycideae</taxon>
        <taxon>Oscillatoriales</taxon>
        <taxon>Microcoleaceae</taxon>
        <taxon>Microcoleus</taxon>
        <taxon>Microcoleus asticus</taxon>
    </lineage>
</organism>
<dbReference type="PANTHER" id="PTHR43065">
    <property type="entry name" value="SENSOR HISTIDINE KINASE"/>
    <property type="match status" value="1"/>
</dbReference>
<accession>A0ABX2CU64</accession>
<dbReference type="PROSITE" id="PS50885">
    <property type="entry name" value="HAMP"/>
    <property type="match status" value="1"/>
</dbReference>
<evidence type="ECO:0000256" key="5">
    <source>
        <dbReference type="ARBA" id="ARBA00022679"/>
    </source>
</evidence>
<feature type="coiled-coil region" evidence="8">
    <location>
        <begin position="478"/>
        <end position="505"/>
    </location>
</feature>
<evidence type="ECO:0000256" key="1">
    <source>
        <dbReference type="ARBA" id="ARBA00000085"/>
    </source>
</evidence>
<feature type="region of interest" description="Disordered" evidence="9">
    <location>
        <begin position="611"/>
        <end position="643"/>
    </location>
</feature>
<dbReference type="InterPro" id="IPR005467">
    <property type="entry name" value="His_kinase_dom"/>
</dbReference>
<keyword evidence="6 13" id="KW-0418">Kinase</keyword>
<dbReference type="Gene3D" id="6.10.340.10">
    <property type="match status" value="1"/>
</dbReference>
<comment type="caution">
    <text evidence="13">The sequence shown here is derived from an EMBL/GenBank/DDBJ whole genome shotgun (WGS) entry which is preliminary data.</text>
</comment>
<evidence type="ECO:0000256" key="6">
    <source>
        <dbReference type="ARBA" id="ARBA00022777"/>
    </source>
</evidence>
<feature type="domain" description="HAMP" evidence="12">
    <location>
        <begin position="260"/>
        <end position="313"/>
    </location>
</feature>
<feature type="transmembrane region" description="Helical" evidence="10">
    <location>
        <begin position="49"/>
        <end position="70"/>
    </location>
</feature>
<dbReference type="Pfam" id="PF00672">
    <property type="entry name" value="HAMP"/>
    <property type="match status" value="1"/>
</dbReference>
<dbReference type="Gene3D" id="1.10.287.130">
    <property type="match status" value="1"/>
</dbReference>
<evidence type="ECO:0000256" key="9">
    <source>
        <dbReference type="SAM" id="MobiDB-lite"/>
    </source>
</evidence>
<dbReference type="EMBL" id="SRRZ01000022">
    <property type="protein sequence ID" value="NQE33937.1"/>
    <property type="molecule type" value="Genomic_DNA"/>
</dbReference>
<keyword evidence="14" id="KW-1185">Reference proteome</keyword>
<dbReference type="InterPro" id="IPR003660">
    <property type="entry name" value="HAMP_dom"/>
</dbReference>
<comment type="catalytic activity">
    <reaction evidence="1">
        <text>ATP + protein L-histidine = ADP + protein N-phospho-L-histidine.</text>
        <dbReference type="EC" id="2.7.13.3"/>
    </reaction>
</comment>
<feature type="transmembrane region" description="Helical" evidence="10">
    <location>
        <begin position="239"/>
        <end position="257"/>
    </location>
</feature>
<dbReference type="InterPro" id="IPR004358">
    <property type="entry name" value="Sig_transdc_His_kin-like_C"/>
</dbReference>
<keyword evidence="5" id="KW-0808">Transferase</keyword>
<gene>
    <name evidence="13" type="primary">cckA_7</name>
    <name evidence="13" type="ORF">E5S67_01660</name>
</gene>
<feature type="compositionally biased region" description="Basic and acidic residues" evidence="9">
    <location>
        <begin position="634"/>
        <end position="643"/>
    </location>
</feature>
<reference evidence="13 14" key="1">
    <citation type="journal article" date="2020" name="Sci. Rep.">
        <title>A novel cyanobacterial geosmin producer, revising GeoA distribution and dispersion patterns in Bacteria.</title>
        <authorList>
            <person name="Churro C."/>
            <person name="Semedo-Aguiar A.P."/>
            <person name="Silva A.D."/>
            <person name="Pereira-Leal J.B."/>
            <person name="Leite R.B."/>
        </authorList>
    </citation>
    <scope>NUCLEOTIDE SEQUENCE [LARGE SCALE GENOMIC DNA]</scope>
    <source>
        <strain evidence="13 14">IPMA8</strain>
    </source>
</reference>
<keyword evidence="7" id="KW-0902">Two-component regulatory system</keyword>
<dbReference type="InterPro" id="IPR036097">
    <property type="entry name" value="HisK_dim/P_sf"/>
</dbReference>
<evidence type="ECO:0000259" key="11">
    <source>
        <dbReference type="PROSITE" id="PS50109"/>
    </source>
</evidence>
<dbReference type="InterPro" id="IPR003661">
    <property type="entry name" value="HisK_dim/P_dom"/>
</dbReference>
<dbReference type="GO" id="GO:0016301">
    <property type="term" value="F:kinase activity"/>
    <property type="evidence" value="ECO:0007669"/>
    <property type="project" value="UniProtKB-KW"/>
</dbReference>
<evidence type="ECO:0000256" key="7">
    <source>
        <dbReference type="ARBA" id="ARBA00023012"/>
    </source>
</evidence>